<accession>A0A1G7WRU6</accession>
<protein>
    <submittedName>
        <fullName evidence="2">Uncharacterized protein</fullName>
    </submittedName>
</protein>
<evidence type="ECO:0000313" key="2">
    <source>
        <dbReference type="EMBL" id="SDG74659.1"/>
    </source>
</evidence>
<dbReference type="Proteomes" id="UP000198614">
    <property type="component" value="Unassembled WGS sequence"/>
</dbReference>
<reference evidence="2 3" key="1">
    <citation type="submission" date="2016-10" db="EMBL/GenBank/DDBJ databases">
        <authorList>
            <person name="de Groot N.N."/>
        </authorList>
    </citation>
    <scope>NUCLEOTIDE SEQUENCE [LARGE SCALE GENOMIC DNA]</scope>
    <source>
        <strain evidence="2 3">CGMCC 4.1859</strain>
    </source>
</reference>
<gene>
    <name evidence="2" type="ORF">SAMN05216260_12831</name>
</gene>
<evidence type="ECO:0000313" key="3">
    <source>
        <dbReference type="Proteomes" id="UP000198614"/>
    </source>
</evidence>
<name>A0A1G7WRU6_9ACTN</name>
<proteinExistence type="predicted"/>
<organism evidence="2 3">
    <name type="scientific">Streptomyces griseoaurantiacus</name>
    <dbReference type="NCBI Taxonomy" id="68213"/>
    <lineage>
        <taxon>Bacteria</taxon>
        <taxon>Bacillati</taxon>
        <taxon>Actinomycetota</taxon>
        <taxon>Actinomycetes</taxon>
        <taxon>Kitasatosporales</taxon>
        <taxon>Streptomycetaceae</taxon>
        <taxon>Streptomyces</taxon>
        <taxon>Streptomyces aurantiacus group</taxon>
    </lineage>
</organism>
<evidence type="ECO:0000256" key="1">
    <source>
        <dbReference type="SAM" id="MobiDB-lite"/>
    </source>
</evidence>
<sequence>MPWGPACGEIGDGGRRPRVGPDVSPSGPAGRQEVRPALVSQMCSQVADALLSRSGDSCEAW</sequence>
<feature type="region of interest" description="Disordered" evidence="1">
    <location>
        <begin position="1"/>
        <end position="34"/>
    </location>
</feature>
<dbReference type="EMBL" id="FNAX01000028">
    <property type="protein sequence ID" value="SDG74659.1"/>
    <property type="molecule type" value="Genomic_DNA"/>
</dbReference>
<dbReference type="AlphaFoldDB" id="A0A1G7WRU6"/>